<evidence type="ECO:0000256" key="2">
    <source>
        <dbReference type="ARBA" id="ARBA00001971"/>
    </source>
</evidence>
<dbReference type="AlphaFoldDB" id="A0A4R8T6E8"/>
<evidence type="ECO:0000256" key="7">
    <source>
        <dbReference type="ARBA" id="ARBA00022723"/>
    </source>
</evidence>
<dbReference type="InterPro" id="IPR001128">
    <property type="entry name" value="Cyt_P450"/>
</dbReference>
<sequence length="1015" mass="114400">MTVTKTTSSWEDQAQICVDIQQNSIPQEYLIPEDQLPSKKRRNVQNVPYETGILSAEELEMTEQDVAGLLERYKSGKWTVKQVVTAFLKRTTAIHQLTNFATEILAESALRRAEELDDHFEKTGELFGPLHGIPTSVKEHIGMAGRITHAGFVSKITNVPVEDALSIQILKNGGAVIHVRTNQPQSLMHLDCNNNITGLTLNPHNLLLSPGGSSGGEGVSVGAKCSVIGIGTDIGGSIRIPAAFNGCYGLRPTAQRVPCFGNFGITFGQESIRGVAGPLGQSVDDLERFMSTMLGSEAKPWDVDTTLVPTPWRRVSLKKDVTIAVMLDDGRVKPHPPVVRALDTAAEKLRSAGVDVVDWEAFDHARGWNIVSALYFPQGPRPYLDTFAQSGEPVLPLTQHAFDFSGPEPLTVAENWALNYEREAYRRQYHAVMKEKGVDFILCPAYVGAGVVQGGARYWNYTAIWNILDHPAAVLPSGLRVDKAVDQAEENYAFRSADDEREWKAYDPELFEDTPICVQLVGKRFQDEELIQAAKLLDQSIFYYSATVIYNVFFHPLRKYPGPKLWAATRIPFTRSNLSGQVHRDLLNLHQEYGPVVRIAPDELAYSHPDAWRDLHGHLRNGTGDHGRDPVAMRDQHQSIIGADRENHARYRRALSHGFSAQSMLDQQPIIRKYVDLLFRRLHEQCAGGTRALDMVSWYNWTTFDVIGDLAFGEPFHCLDNSDYHPWVRLIFDSVKEGAYKSNMRRYPILETILLRFIPASLKNKRDQHIQLTREKLSKRLDLQTERPDFIDSMTRKKGPQELAFEELRSNSSTLIVAGSETTATALSAITYYLTTHSAALDRLAHEVRSSFSSESEIDMLSVQKLPYMQAVVNEGLRMYPPVPTGIVRRVTEGDGLFLGQYVPKGTLVQAWHWPTFHNPEHFTLPDSFIPERWLDDPRFSGDKKEAFQPFSVGPRNCIGRNLAYAEMRLILARMMWNFDMKLSEESRGWDERSQVYLLWEKGPIDVYLTPRPAA</sequence>
<dbReference type="Pfam" id="PF01425">
    <property type="entry name" value="Amidase"/>
    <property type="match status" value="1"/>
</dbReference>
<comment type="similarity">
    <text evidence="3">Belongs to the amidase family.</text>
</comment>
<keyword evidence="6 12" id="KW-0349">Heme</keyword>
<name>A0A4R8T6E8_9PEZI</name>
<feature type="binding site" description="axial binding residue" evidence="12">
    <location>
        <position position="958"/>
    </location>
    <ligand>
        <name>heme</name>
        <dbReference type="ChEBI" id="CHEBI:30413"/>
    </ligand>
    <ligandPart>
        <name>Fe</name>
        <dbReference type="ChEBI" id="CHEBI:18248"/>
    </ligandPart>
</feature>
<dbReference type="PANTHER" id="PTHR46072:SF4">
    <property type="entry name" value="AMIDASE C550.07-RELATED"/>
    <property type="match status" value="1"/>
</dbReference>
<dbReference type="SUPFAM" id="SSF75304">
    <property type="entry name" value="Amidase signature (AS) enzymes"/>
    <property type="match status" value="1"/>
</dbReference>
<comment type="catalytic activity">
    <reaction evidence="1">
        <text>a monocarboxylic acid amide + H2O = a monocarboxylate + NH4(+)</text>
        <dbReference type="Rhea" id="RHEA:12020"/>
        <dbReference type="ChEBI" id="CHEBI:15377"/>
        <dbReference type="ChEBI" id="CHEBI:28938"/>
        <dbReference type="ChEBI" id="CHEBI:35757"/>
        <dbReference type="ChEBI" id="CHEBI:83628"/>
        <dbReference type="EC" id="3.5.1.4"/>
    </reaction>
</comment>
<dbReference type="FunFam" id="1.10.630.10:FF:000047">
    <property type="entry name" value="Cytochrome P450 monooxygenase"/>
    <property type="match status" value="1"/>
</dbReference>
<dbReference type="PROSITE" id="PS00086">
    <property type="entry name" value="CYTOCHROME_P450"/>
    <property type="match status" value="1"/>
</dbReference>
<evidence type="ECO:0000256" key="9">
    <source>
        <dbReference type="ARBA" id="ARBA00023002"/>
    </source>
</evidence>
<evidence type="ECO:0000256" key="3">
    <source>
        <dbReference type="ARBA" id="ARBA00009199"/>
    </source>
</evidence>
<proteinExistence type="inferred from homology"/>
<dbReference type="SUPFAM" id="SSF48264">
    <property type="entry name" value="Cytochrome P450"/>
    <property type="match status" value="1"/>
</dbReference>
<dbReference type="Proteomes" id="UP000295604">
    <property type="component" value="Unassembled WGS sequence"/>
</dbReference>
<evidence type="ECO:0000256" key="1">
    <source>
        <dbReference type="ARBA" id="ARBA00001311"/>
    </source>
</evidence>
<dbReference type="Gene3D" id="3.90.1300.10">
    <property type="entry name" value="Amidase signature (AS) domain"/>
    <property type="match status" value="1"/>
</dbReference>
<reference evidence="14 15" key="1">
    <citation type="submission" date="2018-11" db="EMBL/GenBank/DDBJ databases">
        <title>Genome sequence and assembly of Colletotrichum sidae.</title>
        <authorList>
            <person name="Gan P."/>
            <person name="Shirasu K."/>
        </authorList>
    </citation>
    <scope>NUCLEOTIDE SEQUENCE [LARGE SCALE GENOMIC DNA]</scope>
    <source>
        <strain evidence="14 15">CBS 518.97</strain>
    </source>
</reference>
<dbReference type="InterPro" id="IPR002401">
    <property type="entry name" value="Cyt_P450_E_grp-I"/>
</dbReference>
<keyword evidence="11" id="KW-0503">Monooxygenase</keyword>
<dbReference type="GO" id="GO:0020037">
    <property type="term" value="F:heme binding"/>
    <property type="evidence" value="ECO:0007669"/>
    <property type="project" value="InterPro"/>
</dbReference>
<dbReference type="InterPro" id="IPR036928">
    <property type="entry name" value="AS_sf"/>
</dbReference>
<keyword evidence="10 12" id="KW-0408">Iron</keyword>
<evidence type="ECO:0000256" key="12">
    <source>
        <dbReference type="PIRSR" id="PIRSR602401-1"/>
    </source>
</evidence>
<evidence type="ECO:0000313" key="14">
    <source>
        <dbReference type="EMBL" id="TEA12922.1"/>
    </source>
</evidence>
<accession>A0A4R8T6E8</accession>
<dbReference type="CDD" id="cd11058">
    <property type="entry name" value="CYP60B-like"/>
    <property type="match status" value="1"/>
</dbReference>
<dbReference type="EMBL" id="QAPF01000226">
    <property type="protein sequence ID" value="TEA12922.1"/>
    <property type="molecule type" value="Genomic_DNA"/>
</dbReference>
<evidence type="ECO:0000259" key="13">
    <source>
        <dbReference type="Pfam" id="PF01425"/>
    </source>
</evidence>
<evidence type="ECO:0000256" key="4">
    <source>
        <dbReference type="ARBA" id="ARBA00010617"/>
    </source>
</evidence>
<dbReference type="InterPro" id="IPR020556">
    <property type="entry name" value="Amidase_CS"/>
</dbReference>
<dbReference type="PRINTS" id="PR00463">
    <property type="entry name" value="EP450I"/>
</dbReference>
<dbReference type="PRINTS" id="PR00385">
    <property type="entry name" value="P450"/>
</dbReference>
<protein>
    <recommendedName>
        <fullName evidence="5">amidase</fullName>
        <ecNumber evidence="5">3.5.1.4</ecNumber>
    </recommendedName>
</protein>
<gene>
    <name evidence="14" type="ORF">C8034_v005321</name>
</gene>
<dbReference type="InterPro" id="IPR023631">
    <property type="entry name" value="Amidase_dom"/>
</dbReference>
<dbReference type="GO" id="GO:0004497">
    <property type="term" value="F:monooxygenase activity"/>
    <property type="evidence" value="ECO:0007669"/>
    <property type="project" value="UniProtKB-KW"/>
</dbReference>
<dbReference type="InterPro" id="IPR017972">
    <property type="entry name" value="Cyt_P450_CS"/>
</dbReference>
<organism evidence="14 15">
    <name type="scientific">Colletotrichum sidae</name>
    <dbReference type="NCBI Taxonomy" id="1347389"/>
    <lineage>
        <taxon>Eukaryota</taxon>
        <taxon>Fungi</taxon>
        <taxon>Dikarya</taxon>
        <taxon>Ascomycota</taxon>
        <taxon>Pezizomycotina</taxon>
        <taxon>Sordariomycetes</taxon>
        <taxon>Hypocreomycetidae</taxon>
        <taxon>Glomerellales</taxon>
        <taxon>Glomerellaceae</taxon>
        <taxon>Colletotrichum</taxon>
        <taxon>Colletotrichum orbiculare species complex</taxon>
    </lineage>
</organism>
<keyword evidence="8" id="KW-0378">Hydrolase</keyword>
<keyword evidence="7 12" id="KW-0479">Metal-binding</keyword>
<keyword evidence="9" id="KW-0560">Oxidoreductase</keyword>
<dbReference type="PROSITE" id="PS00571">
    <property type="entry name" value="AMIDASES"/>
    <property type="match status" value="1"/>
</dbReference>
<evidence type="ECO:0000313" key="15">
    <source>
        <dbReference type="Proteomes" id="UP000295604"/>
    </source>
</evidence>
<dbReference type="EC" id="3.5.1.4" evidence="5"/>
<dbReference type="GO" id="GO:0004040">
    <property type="term" value="F:amidase activity"/>
    <property type="evidence" value="ECO:0007669"/>
    <property type="project" value="UniProtKB-EC"/>
</dbReference>
<keyword evidence="15" id="KW-1185">Reference proteome</keyword>
<comment type="similarity">
    <text evidence="4">Belongs to the cytochrome P450 family.</text>
</comment>
<evidence type="ECO:0000256" key="11">
    <source>
        <dbReference type="ARBA" id="ARBA00023033"/>
    </source>
</evidence>
<feature type="domain" description="Amidase" evidence="13">
    <location>
        <begin position="83"/>
        <end position="530"/>
    </location>
</feature>
<dbReference type="Gene3D" id="1.10.630.10">
    <property type="entry name" value="Cytochrome P450"/>
    <property type="match status" value="1"/>
</dbReference>
<evidence type="ECO:0000256" key="6">
    <source>
        <dbReference type="ARBA" id="ARBA00022617"/>
    </source>
</evidence>
<dbReference type="GO" id="GO:0005506">
    <property type="term" value="F:iron ion binding"/>
    <property type="evidence" value="ECO:0007669"/>
    <property type="project" value="InterPro"/>
</dbReference>
<dbReference type="GO" id="GO:0016705">
    <property type="term" value="F:oxidoreductase activity, acting on paired donors, with incorporation or reduction of molecular oxygen"/>
    <property type="evidence" value="ECO:0007669"/>
    <property type="project" value="InterPro"/>
</dbReference>
<dbReference type="GO" id="GO:0009403">
    <property type="term" value="P:toxin biosynthetic process"/>
    <property type="evidence" value="ECO:0007669"/>
    <property type="project" value="UniProtKB-ARBA"/>
</dbReference>
<dbReference type="Pfam" id="PF00067">
    <property type="entry name" value="p450"/>
    <property type="match status" value="1"/>
</dbReference>
<comment type="caution">
    <text evidence="14">The sequence shown here is derived from an EMBL/GenBank/DDBJ whole genome shotgun (WGS) entry which is preliminary data.</text>
</comment>
<evidence type="ECO:0000256" key="10">
    <source>
        <dbReference type="ARBA" id="ARBA00023004"/>
    </source>
</evidence>
<evidence type="ECO:0000256" key="5">
    <source>
        <dbReference type="ARBA" id="ARBA00012922"/>
    </source>
</evidence>
<dbReference type="InterPro" id="IPR036396">
    <property type="entry name" value="Cyt_P450_sf"/>
</dbReference>
<dbReference type="PANTHER" id="PTHR46072">
    <property type="entry name" value="AMIDASE-RELATED-RELATED"/>
    <property type="match status" value="1"/>
</dbReference>
<evidence type="ECO:0000256" key="8">
    <source>
        <dbReference type="ARBA" id="ARBA00022801"/>
    </source>
</evidence>
<comment type="cofactor">
    <cofactor evidence="2 12">
        <name>heme</name>
        <dbReference type="ChEBI" id="CHEBI:30413"/>
    </cofactor>
</comment>